<sequence>MSSSKGDQLKWKIENKWGKADKFGYEGLAEWVAFELISRSNIPLQLRVPYKRCVLVENGVSYQGCYSEDFLLPGESIITLHRILESYGVKFDELQQGRGTRDSVLLLIEFLKSVLKIDTLEYFSMMLPLDAILLNEDRHLNNIAFIHGTKGYRLCPLFDHGLSLLSDTSDYPLHMPTSVALRKVKAKPFSSDFSKQARALETSIQFNRISVMEFIEEHDNELGRIAQILKSQIKKYEHLFV</sequence>
<evidence type="ECO:0000313" key="2">
    <source>
        <dbReference type="Proteomes" id="UP000706031"/>
    </source>
</evidence>
<reference evidence="1 2" key="1">
    <citation type="submission" date="2020-08" db="EMBL/GenBank/DDBJ databases">
        <title>Fungal Genomes of the International Space Station.</title>
        <authorList>
            <person name="Seuylemezian A."/>
            <person name="Singh N.K."/>
            <person name="Wood J."/>
            <person name="Venkateswaran K."/>
        </authorList>
    </citation>
    <scope>NUCLEOTIDE SEQUENCE [LARGE SCALE GENOMIC DNA]</scope>
    <source>
        <strain evidence="1 2">S/N-304-OC-R4</strain>
    </source>
</reference>
<dbReference type="EMBL" id="JACLIC010000013">
    <property type="protein sequence ID" value="MBY0203314.1"/>
    <property type="molecule type" value="Genomic_DNA"/>
</dbReference>
<dbReference type="Gene3D" id="1.10.1070.20">
    <property type="match status" value="1"/>
</dbReference>
<accession>A0ABS7KGQ0</accession>
<name>A0ABS7KGQ0_9BACL</name>
<proteinExistence type="predicted"/>
<gene>
    <name evidence="1" type="ORF">H7T88_08790</name>
</gene>
<dbReference type="Proteomes" id="UP000706031">
    <property type="component" value="Unassembled WGS sequence"/>
</dbReference>
<evidence type="ECO:0000313" key="1">
    <source>
        <dbReference type="EMBL" id="MBY0203314.1"/>
    </source>
</evidence>
<comment type="caution">
    <text evidence="1">The sequence shown here is derived from an EMBL/GenBank/DDBJ whole genome shotgun (WGS) entry which is preliminary data.</text>
</comment>
<protein>
    <recommendedName>
        <fullName evidence="3">HipA-like C-terminal domain-containing protein</fullName>
    </recommendedName>
</protein>
<organism evidence="1 2">
    <name type="scientific">Paenibacillus cucumis</name>
    <name type="common">ex Kampfer et al. 2016</name>
    <dbReference type="NCBI Taxonomy" id="1776858"/>
    <lineage>
        <taxon>Bacteria</taxon>
        <taxon>Bacillati</taxon>
        <taxon>Bacillota</taxon>
        <taxon>Bacilli</taxon>
        <taxon>Bacillales</taxon>
        <taxon>Paenibacillaceae</taxon>
        <taxon>Paenibacillus</taxon>
    </lineage>
</organism>
<keyword evidence="2" id="KW-1185">Reference proteome</keyword>
<evidence type="ECO:0008006" key="3">
    <source>
        <dbReference type="Google" id="ProtNLM"/>
    </source>
</evidence>